<dbReference type="EMBL" id="GGFJ01013172">
    <property type="protein sequence ID" value="MBW62313.1"/>
    <property type="molecule type" value="Transcribed_RNA"/>
</dbReference>
<evidence type="ECO:0000256" key="1">
    <source>
        <dbReference type="SAM" id="SignalP"/>
    </source>
</evidence>
<keyword evidence="1" id="KW-0732">Signal</keyword>
<dbReference type="AlphaFoldDB" id="A0A2M4CAG5"/>
<sequence length="86" mass="9733">MGERSWFRNLFSQHKPFLWLALALVPNLPPLPPSLSSIYSTTTGYHLAVCECWPPCYLTASQCTPRCSALFFSQFLSANVPFLRAH</sequence>
<evidence type="ECO:0000313" key="2">
    <source>
        <dbReference type="EMBL" id="MBW62313.1"/>
    </source>
</evidence>
<protein>
    <submittedName>
        <fullName evidence="2">Putative secreted protein</fullName>
    </submittedName>
</protein>
<proteinExistence type="predicted"/>
<name>A0A2M4CAG5_9DIPT</name>
<feature type="chain" id="PRO_5014863127" evidence="1">
    <location>
        <begin position="24"/>
        <end position="86"/>
    </location>
</feature>
<feature type="signal peptide" evidence="1">
    <location>
        <begin position="1"/>
        <end position="23"/>
    </location>
</feature>
<reference evidence="2" key="1">
    <citation type="submission" date="2018-01" db="EMBL/GenBank/DDBJ databases">
        <title>An insight into the sialome of Amazonian anophelines.</title>
        <authorList>
            <person name="Ribeiro J.M."/>
            <person name="Scarpassa V."/>
            <person name="Calvo E."/>
        </authorList>
    </citation>
    <scope>NUCLEOTIDE SEQUENCE</scope>
    <source>
        <tissue evidence="2">Salivary glands</tissue>
    </source>
</reference>
<organism evidence="2">
    <name type="scientific">Anopheles marajoara</name>
    <dbReference type="NCBI Taxonomy" id="58244"/>
    <lineage>
        <taxon>Eukaryota</taxon>
        <taxon>Metazoa</taxon>
        <taxon>Ecdysozoa</taxon>
        <taxon>Arthropoda</taxon>
        <taxon>Hexapoda</taxon>
        <taxon>Insecta</taxon>
        <taxon>Pterygota</taxon>
        <taxon>Neoptera</taxon>
        <taxon>Endopterygota</taxon>
        <taxon>Diptera</taxon>
        <taxon>Nematocera</taxon>
        <taxon>Culicoidea</taxon>
        <taxon>Culicidae</taxon>
        <taxon>Anophelinae</taxon>
        <taxon>Anopheles</taxon>
    </lineage>
</organism>
<accession>A0A2M4CAG5</accession>